<dbReference type="Proteomes" id="UP001218218">
    <property type="component" value="Unassembled WGS sequence"/>
</dbReference>
<proteinExistence type="predicted"/>
<protein>
    <submittedName>
        <fullName evidence="1">Uncharacterized protein</fullName>
    </submittedName>
</protein>
<sequence>RAAHMTSQLLNEPQEKILISWIKFLGVTGIPLSKYTIAPKVTSLCGCKPSCCWI</sequence>
<accession>A0AAD7ABA0</accession>
<comment type="caution">
    <text evidence="1">The sequence shown here is derived from an EMBL/GenBank/DDBJ whole genome shotgun (WGS) entry which is preliminary data.</text>
</comment>
<evidence type="ECO:0000313" key="1">
    <source>
        <dbReference type="EMBL" id="KAJ7353299.1"/>
    </source>
</evidence>
<dbReference type="AlphaFoldDB" id="A0AAD7ABA0"/>
<feature type="non-terminal residue" evidence="1">
    <location>
        <position position="54"/>
    </location>
</feature>
<dbReference type="EMBL" id="JARIHO010000011">
    <property type="protein sequence ID" value="KAJ7353299.1"/>
    <property type="molecule type" value="Genomic_DNA"/>
</dbReference>
<reference evidence="1" key="1">
    <citation type="submission" date="2023-03" db="EMBL/GenBank/DDBJ databases">
        <title>Massive genome expansion in bonnet fungi (Mycena s.s.) driven by repeated elements and novel gene families across ecological guilds.</title>
        <authorList>
            <consortium name="Lawrence Berkeley National Laboratory"/>
            <person name="Harder C.B."/>
            <person name="Miyauchi S."/>
            <person name="Viragh M."/>
            <person name="Kuo A."/>
            <person name="Thoen E."/>
            <person name="Andreopoulos B."/>
            <person name="Lu D."/>
            <person name="Skrede I."/>
            <person name="Drula E."/>
            <person name="Henrissat B."/>
            <person name="Morin E."/>
            <person name="Kohler A."/>
            <person name="Barry K."/>
            <person name="LaButti K."/>
            <person name="Morin E."/>
            <person name="Salamov A."/>
            <person name="Lipzen A."/>
            <person name="Mereny Z."/>
            <person name="Hegedus B."/>
            <person name="Baldrian P."/>
            <person name="Stursova M."/>
            <person name="Weitz H."/>
            <person name="Taylor A."/>
            <person name="Grigoriev I.V."/>
            <person name="Nagy L.G."/>
            <person name="Martin F."/>
            <person name="Kauserud H."/>
        </authorList>
    </citation>
    <scope>NUCLEOTIDE SEQUENCE</scope>
    <source>
        <strain evidence="1">CBHHK002</strain>
    </source>
</reference>
<keyword evidence="2" id="KW-1185">Reference proteome</keyword>
<feature type="non-terminal residue" evidence="1">
    <location>
        <position position="1"/>
    </location>
</feature>
<name>A0AAD7ABA0_9AGAR</name>
<gene>
    <name evidence="1" type="ORF">DFH08DRAFT_634882</name>
</gene>
<organism evidence="1 2">
    <name type="scientific">Mycena albidolilacea</name>
    <dbReference type="NCBI Taxonomy" id="1033008"/>
    <lineage>
        <taxon>Eukaryota</taxon>
        <taxon>Fungi</taxon>
        <taxon>Dikarya</taxon>
        <taxon>Basidiomycota</taxon>
        <taxon>Agaricomycotina</taxon>
        <taxon>Agaricomycetes</taxon>
        <taxon>Agaricomycetidae</taxon>
        <taxon>Agaricales</taxon>
        <taxon>Marasmiineae</taxon>
        <taxon>Mycenaceae</taxon>
        <taxon>Mycena</taxon>
    </lineage>
</organism>
<evidence type="ECO:0000313" key="2">
    <source>
        <dbReference type="Proteomes" id="UP001218218"/>
    </source>
</evidence>